<sequence>MLTPPHYASSGGYMGPGTPPSMYLGGGAPPYGSSMFNGPAMPPRYGIPQFPGSSAYPYGYGGRIPMGSPYGPMQMAGPPPYSGGSMMGAGGMYGMPMDRYSLIPASPGGMGSKPDGSRGSSKFRCNSYFVLLYHQIFFFVYHKRL</sequence>
<comment type="caution">
    <text evidence="1">The sequence shown here is derived from an EMBL/GenBank/DDBJ whole genome shotgun (WGS) entry which is preliminary data.</text>
</comment>
<dbReference type="OrthoDB" id="1878647at2759"/>
<dbReference type="AlphaFoldDB" id="A0A1E5VYD8"/>
<protein>
    <submittedName>
        <fullName evidence="1">Uncharacterized protein</fullName>
    </submittedName>
</protein>
<evidence type="ECO:0000313" key="2">
    <source>
        <dbReference type="Proteomes" id="UP000095767"/>
    </source>
</evidence>
<dbReference type="STRING" id="888268.A0A1E5VYD8"/>
<keyword evidence="2" id="KW-1185">Reference proteome</keyword>
<dbReference type="EMBL" id="LWDX02026301">
    <property type="protein sequence ID" value="OEL30106.1"/>
    <property type="molecule type" value="Genomic_DNA"/>
</dbReference>
<reference evidence="1 2" key="1">
    <citation type="submission" date="2016-09" db="EMBL/GenBank/DDBJ databases">
        <title>The draft genome of Dichanthelium oligosanthes: A C3 panicoid grass species.</title>
        <authorList>
            <person name="Studer A.J."/>
            <person name="Schnable J.C."/>
            <person name="Brutnell T.P."/>
        </authorList>
    </citation>
    <scope>NUCLEOTIDE SEQUENCE [LARGE SCALE GENOMIC DNA]</scope>
    <source>
        <strain evidence="2">cv. Kellogg 1175</strain>
        <tissue evidence="1">Leaf</tissue>
    </source>
</reference>
<name>A0A1E5VYD8_9POAL</name>
<proteinExistence type="predicted"/>
<dbReference type="Proteomes" id="UP000095767">
    <property type="component" value="Unassembled WGS sequence"/>
</dbReference>
<organism evidence="1 2">
    <name type="scientific">Dichanthelium oligosanthes</name>
    <dbReference type="NCBI Taxonomy" id="888268"/>
    <lineage>
        <taxon>Eukaryota</taxon>
        <taxon>Viridiplantae</taxon>
        <taxon>Streptophyta</taxon>
        <taxon>Embryophyta</taxon>
        <taxon>Tracheophyta</taxon>
        <taxon>Spermatophyta</taxon>
        <taxon>Magnoliopsida</taxon>
        <taxon>Liliopsida</taxon>
        <taxon>Poales</taxon>
        <taxon>Poaceae</taxon>
        <taxon>PACMAD clade</taxon>
        <taxon>Panicoideae</taxon>
        <taxon>Panicodae</taxon>
        <taxon>Paniceae</taxon>
        <taxon>Dichantheliinae</taxon>
        <taxon>Dichanthelium</taxon>
    </lineage>
</organism>
<evidence type="ECO:0000313" key="1">
    <source>
        <dbReference type="EMBL" id="OEL30106.1"/>
    </source>
</evidence>
<accession>A0A1E5VYD8</accession>
<gene>
    <name evidence="1" type="ORF">BAE44_0008881</name>
</gene>